<dbReference type="PANTHER" id="PTHR10277">
    <property type="entry name" value="HOMOCITRATE SYNTHASE-RELATED"/>
    <property type="match status" value="1"/>
</dbReference>
<dbReference type="PROSITE" id="PS00816">
    <property type="entry name" value="AIPM_HOMOCIT_SYNTH_2"/>
    <property type="match status" value="1"/>
</dbReference>
<dbReference type="Proteomes" id="UP000317494">
    <property type="component" value="Unassembled WGS sequence"/>
</dbReference>
<dbReference type="EC" id="2.3.3.14" evidence="5"/>
<dbReference type="PROSITE" id="PS50991">
    <property type="entry name" value="PYR_CT"/>
    <property type="match status" value="1"/>
</dbReference>
<dbReference type="Gene3D" id="1.10.238.260">
    <property type="match status" value="1"/>
</dbReference>
<dbReference type="InterPro" id="IPR011872">
    <property type="entry name" value="Homocitrate_synth"/>
</dbReference>
<evidence type="ECO:0000256" key="8">
    <source>
        <dbReference type="ARBA" id="ARBA00022723"/>
    </source>
</evidence>
<organism evidence="15 16">
    <name type="scientific">Synchytrium endobioticum</name>
    <dbReference type="NCBI Taxonomy" id="286115"/>
    <lineage>
        <taxon>Eukaryota</taxon>
        <taxon>Fungi</taxon>
        <taxon>Fungi incertae sedis</taxon>
        <taxon>Chytridiomycota</taxon>
        <taxon>Chytridiomycota incertae sedis</taxon>
        <taxon>Chytridiomycetes</taxon>
        <taxon>Synchytriales</taxon>
        <taxon>Synchytriaceae</taxon>
        <taxon>Synchytrium</taxon>
    </lineage>
</organism>
<dbReference type="Pfam" id="PF00682">
    <property type="entry name" value="HMGL-like"/>
    <property type="match status" value="1"/>
</dbReference>
<evidence type="ECO:0000256" key="2">
    <source>
        <dbReference type="ARBA" id="ARBA00001946"/>
    </source>
</evidence>
<dbReference type="PANTHER" id="PTHR10277:SF48">
    <property type="entry name" value="HOMOCITRATE SYNTHASE, CYTOSOLIC ISOZYME-RELATED"/>
    <property type="match status" value="1"/>
</dbReference>
<evidence type="ECO:0000256" key="10">
    <source>
        <dbReference type="ARBA" id="ARBA00023154"/>
    </source>
</evidence>
<comment type="cofactor">
    <cofactor evidence="1">
        <name>Mn(2+)</name>
        <dbReference type="ChEBI" id="CHEBI:29035"/>
    </cofactor>
</comment>
<feature type="compositionally biased region" description="Polar residues" evidence="13">
    <location>
        <begin position="449"/>
        <end position="460"/>
    </location>
</feature>
<evidence type="ECO:0000256" key="5">
    <source>
        <dbReference type="ARBA" id="ARBA00012974"/>
    </source>
</evidence>
<gene>
    <name evidence="15" type="ORF">SeMB42_g06670</name>
</gene>
<dbReference type="GO" id="GO:0046872">
    <property type="term" value="F:metal ion binding"/>
    <property type="evidence" value="ECO:0007669"/>
    <property type="project" value="UniProtKB-KW"/>
</dbReference>
<comment type="pathway">
    <text evidence="3">Amino-acid biosynthesis; L-lysine biosynthesis via AAA pathway; L-alpha-aminoadipate from 2-oxoglutarate: step 1/5.</text>
</comment>
<dbReference type="SUPFAM" id="SSF52799">
    <property type="entry name" value="(Phosphotyrosine protein) phosphatases II"/>
    <property type="match status" value="1"/>
</dbReference>
<keyword evidence="11" id="KW-0464">Manganese</keyword>
<dbReference type="UniPathway" id="UPA00033">
    <property type="reaction ID" value="UER00028"/>
</dbReference>
<evidence type="ECO:0000256" key="12">
    <source>
        <dbReference type="ARBA" id="ARBA00048363"/>
    </source>
</evidence>
<evidence type="ECO:0000256" key="4">
    <source>
        <dbReference type="ARBA" id="ARBA00006361"/>
    </source>
</evidence>
<dbReference type="InterPro" id="IPR013785">
    <property type="entry name" value="Aldolase_TIM"/>
</dbReference>
<comment type="cofactor">
    <cofactor evidence="2">
        <name>Mg(2+)</name>
        <dbReference type="ChEBI" id="CHEBI:18420"/>
    </cofactor>
</comment>
<evidence type="ECO:0000256" key="13">
    <source>
        <dbReference type="SAM" id="MobiDB-lite"/>
    </source>
</evidence>
<keyword evidence="8" id="KW-0479">Metal-binding</keyword>
<reference evidence="15 16" key="1">
    <citation type="journal article" date="2019" name="Sci. Rep.">
        <title>Comparative genomics of chytrid fungi reveal insights into the obligate biotrophic and pathogenic lifestyle of Synchytrium endobioticum.</title>
        <authorList>
            <person name="van de Vossenberg B.T.L.H."/>
            <person name="Warris S."/>
            <person name="Nguyen H.D.T."/>
            <person name="van Gent-Pelzer M.P.E."/>
            <person name="Joly D.L."/>
            <person name="van de Geest H.C."/>
            <person name="Bonants P.J.M."/>
            <person name="Smith D.S."/>
            <person name="Levesque C.A."/>
            <person name="van der Lee T.A.J."/>
        </authorList>
    </citation>
    <scope>NUCLEOTIDE SEQUENCE [LARGE SCALE GENOMIC DNA]</scope>
    <source>
        <strain evidence="15 16">MB42</strain>
    </source>
</reference>
<dbReference type="Gene3D" id="3.90.190.10">
    <property type="entry name" value="Protein tyrosine phosphatase superfamily"/>
    <property type="match status" value="1"/>
</dbReference>
<keyword evidence="10" id="KW-0457">Lysine biosynthesis</keyword>
<keyword evidence="6" id="KW-0028">Amino-acid biosynthesis</keyword>
<dbReference type="GO" id="GO:0019878">
    <property type="term" value="P:lysine biosynthetic process via aminoadipic acid"/>
    <property type="evidence" value="ECO:0007669"/>
    <property type="project" value="UniProtKB-UniPathway"/>
</dbReference>
<dbReference type="NCBIfam" id="TIGR02146">
    <property type="entry name" value="LysS_fung_arch"/>
    <property type="match status" value="1"/>
</dbReference>
<evidence type="ECO:0000256" key="6">
    <source>
        <dbReference type="ARBA" id="ARBA00022605"/>
    </source>
</evidence>
<dbReference type="FunFam" id="1.10.238.260:FF:000002">
    <property type="entry name" value="Homocitrate synthase, mitochondrial"/>
    <property type="match status" value="1"/>
</dbReference>
<evidence type="ECO:0000313" key="15">
    <source>
        <dbReference type="EMBL" id="TPX38552.1"/>
    </source>
</evidence>
<evidence type="ECO:0000256" key="7">
    <source>
        <dbReference type="ARBA" id="ARBA00022679"/>
    </source>
</evidence>
<dbReference type="InterPro" id="IPR029021">
    <property type="entry name" value="Prot-tyrosine_phosphatase-like"/>
</dbReference>
<keyword evidence="7" id="KW-0808">Transferase</keyword>
<dbReference type="InterPro" id="IPR033449">
    <property type="entry name" value="Rit1_N"/>
</dbReference>
<dbReference type="VEuPathDB" id="FungiDB:SeMB42_g06670"/>
<dbReference type="Pfam" id="PF04179">
    <property type="entry name" value="Init_tRNA_PT"/>
    <property type="match status" value="1"/>
</dbReference>
<dbReference type="FunFam" id="3.20.20.70:FF:000032">
    <property type="entry name" value="Homocitrate synthase, mitochondrial"/>
    <property type="match status" value="1"/>
</dbReference>
<sequence>MTMTMTIAGIIRHTESLPSHRHIRREIRNESRSLYNRLKSIAHDADYVASIACICQMRTSNQPMATMPDTTLTYGASTGMCCYASFTTEDASLWTLQDPERDSQTPCPRPSHSVRLPPFIPFSEQEQLNSLIPDFATKLLHSGLDIEYLRRHLAAKPLVPIWLCPTATYNTHLPSSPCSPIVLVCASNMVPDGMERSLGFTYVQDEILDNATACDDIVNSIIHHGPKSPEADQPSTGATCVFESERISISIGTRVSAKPPECWLYYDAIINCGAPEHPYCNEINKTGSIRGKMRYLYLAIPEGKKGQWELEKRIPRAIDFVRGLLSEMEGGIRLLVHCMQGRDRSVGITLALLTEFVNEDGAFIIKGVSHETISKSSIVARLAQIQVSRALASPTRATLKRVNNYFLKHRTRDALRAPGTLGCPRQRIRYIHIQTMTLEEQRGDHMAATNGSHRQHQSPNGAAHTAVQEAKAGPYAASRYGDLLSRVSNFSIIESTLREGEQFANAFFDTETKIRIAKALDEFGVEYIELTSPAASEQSRADVEAICKLGLKAKILTHVRCHMDDARIAVQTGVDGLDVVIGTSNMLRTYSHGKDMEKVTQQAVEVINFIKSKGVEVRFSSEDSFRSDLVDLLSIYRVVDKLGVNRVGIADTVGCANPRQVYELVRTLRGVVSCDIECHFHNDTGCAIANAYAALEAGATHIDTSVLGIGERNGITPLGGLVARMYTADKDYVRAKYRLEKLREIENLVAEAVQVQVPFNNYITGYCAFTHKAGIHAKAILANPSTYEILNPEDFGMTRYVSIGHRLTGWNAVKSRVMQLGLHLTDDEVKDVTAQIKAAADVKPLGIEEVDTFLRRFHDEKR</sequence>
<keyword evidence="9" id="KW-0460">Magnesium</keyword>
<dbReference type="STRING" id="286115.A0A507CFZ7"/>
<dbReference type="AlphaFoldDB" id="A0A507CFZ7"/>
<evidence type="ECO:0000256" key="3">
    <source>
        <dbReference type="ARBA" id="ARBA00004755"/>
    </source>
</evidence>
<dbReference type="PROSITE" id="PS00815">
    <property type="entry name" value="AIPM_HOMOCIT_SYNTH_1"/>
    <property type="match status" value="1"/>
</dbReference>
<protein>
    <recommendedName>
        <fullName evidence="5">homocitrate synthase</fullName>
        <ecNumber evidence="5">2.3.3.14</ecNumber>
    </recommendedName>
</protein>
<evidence type="ECO:0000256" key="11">
    <source>
        <dbReference type="ARBA" id="ARBA00023211"/>
    </source>
</evidence>
<comment type="caution">
    <text evidence="15">The sequence shown here is derived from an EMBL/GenBank/DDBJ whole genome shotgun (WGS) entry which is preliminary data.</text>
</comment>
<proteinExistence type="inferred from homology"/>
<name>A0A507CFZ7_9FUNG</name>
<evidence type="ECO:0000256" key="9">
    <source>
        <dbReference type="ARBA" id="ARBA00022842"/>
    </source>
</evidence>
<dbReference type="Pfam" id="PF22617">
    <property type="entry name" value="HCS_D2"/>
    <property type="match status" value="1"/>
</dbReference>
<dbReference type="EMBL" id="QEAN01000392">
    <property type="protein sequence ID" value="TPX38552.1"/>
    <property type="molecule type" value="Genomic_DNA"/>
</dbReference>
<dbReference type="CDD" id="cd07948">
    <property type="entry name" value="DRE_TIM_HCS"/>
    <property type="match status" value="1"/>
</dbReference>
<comment type="similarity">
    <text evidence="4">Belongs to the alpha-IPM synthase/homocitrate synthase family. Homocitrate synthase LYS20/LYS21 subfamily.</text>
</comment>
<dbReference type="InterPro" id="IPR054691">
    <property type="entry name" value="LeuA/HCS_post-cat"/>
</dbReference>
<dbReference type="GO" id="GO:0004410">
    <property type="term" value="F:homocitrate synthase activity"/>
    <property type="evidence" value="ECO:0007669"/>
    <property type="project" value="UniProtKB-EC"/>
</dbReference>
<dbReference type="Pfam" id="PF17184">
    <property type="entry name" value="Rit1_C"/>
    <property type="match status" value="1"/>
</dbReference>
<dbReference type="InterPro" id="IPR002034">
    <property type="entry name" value="AIPM/Hcit_synth_CS"/>
</dbReference>
<accession>A0A507CFZ7</accession>
<comment type="catalytic activity">
    <reaction evidence="12">
        <text>acetyl-CoA + 2-oxoglutarate + H2O = (2R)-homocitrate + CoA + H(+)</text>
        <dbReference type="Rhea" id="RHEA:12929"/>
        <dbReference type="ChEBI" id="CHEBI:15377"/>
        <dbReference type="ChEBI" id="CHEBI:15378"/>
        <dbReference type="ChEBI" id="CHEBI:16810"/>
        <dbReference type="ChEBI" id="CHEBI:57287"/>
        <dbReference type="ChEBI" id="CHEBI:57288"/>
        <dbReference type="ChEBI" id="CHEBI:58884"/>
        <dbReference type="EC" id="2.3.3.14"/>
    </reaction>
    <physiologicalReaction direction="left-to-right" evidence="12">
        <dbReference type="Rhea" id="RHEA:12930"/>
    </physiologicalReaction>
</comment>
<evidence type="ECO:0000256" key="1">
    <source>
        <dbReference type="ARBA" id="ARBA00001936"/>
    </source>
</evidence>
<dbReference type="Gene3D" id="3.20.20.70">
    <property type="entry name" value="Aldolase class I"/>
    <property type="match status" value="1"/>
</dbReference>
<dbReference type="InterPro" id="IPR033421">
    <property type="entry name" value="Rit1_DUSP-like"/>
</dbReference>
<dbReference type="HAMAP" id="MF_02222">
    <property type="entry name" value="Homocitr_synth_fung_arch"/>
    <property type="match status" value="1"/>
</dbReference>
<feature type="region of interest" description="Disordered" evidence="13">
    <location>
        <begin position="449"/>
        <end position="468"/>
    </location>
</feature>
<dbReference type="GO" id="GO:0005739">
    <property type="term" value="C:mitochondrion"/>
    <property type="evidence" value="ECO:0007669"/>
    <property type="project" value="TreeGrafter"/>
</dbReference>
<dbReference type="InterPro" id="IPR050073">
    <property type="entry name" value="2-IPM_HCS-like"/>
</dbReference>
<feature type="domain" description="Pyruvate carboxyltransferase" evidence="14">
    <location>
        <begin position="490"/>
        <end position="743"/>
    </location>
</feature>
<keyword evidence="16" id="KW-1185">Reference proteome</keyword>
<evidence type="ECO:0000313" key="16">
    <source>
        <dbReference type="Proteomes" id="UP000317494"/>
    </source>
</evidence>
<evidence type="ECO:0000259" key="14">
    <source>
        <dbReference type="PROSITE" id="PS50991"/>
    </source>
</evidence>
<dbReference type="InterPro" id="IPR048253">
    <property type="entry name" value="DRE_TIM_HCS_fun_bact"/>
</dbReference>
<dbReference type="SUPFAM" id="SSF51569">
    <property type="entry name" value="Aldolase"/>
    <property type="match status" value="1"/>
</dbReference>
<dbReference type="InterPro" id="IPR000891">
    <property type="entry name" value="PYR_CT"/>
</dbReference>